<reference evidence="2 3" key="1">
    <citation type="submission" date="2018-01" db="EMBL/GenBank/DDBJ databases">
        <title>Draft genome sequences of clinical isolates and type strains of oral Veillonella including Veillonella infantum sp., nov.</title>
        <authorList>
            <person name="Mashima I."/>
            <person name="Liao Y.-C."/>
            <person name="Sabharwal A."/>
            <person name="Haase E.M."/>
            <person name="Nakazawa F."/>
            <person name="Scannapieco F.A."/>
        </authorList>
    </citation>
    <scope>NUCLEOTIDE SEQUENCE [LARGE SCALE GENOMIC DNA]</scope>
    <source>
        <strain evidence="2 3">JCM 15641</strain>
    </source>
</reference>
<feature type="transmembrane region" description="Helical" evidence="1">
    <location>
        <begin position="16"/>
        <end position="34"/>
    </location>
</feature>
<dbReference type="AlphaFoldDB" id="A0A2S7ZCR1"/>
<keyword evidence="1" id="KW-0472">Membrane</keyword>
<comment type="caution">
    <text evidence="2">The sequence shown here is derived from an EMBL/GenBank/DDBJ whole genome shotgun (WGS) entry which is preliminary data.</text>
</comment>
<gene>
    <name evidence="2" type="ORF">VEHSUH05_01130</name>
</gene>
<dbReference type="EMBL" id="PPDB01000001">
    <property type="protein sequence ID" value="PQL21054.1"/>
    <property type="molecule type" value="Genomic_DNA"/>
</dbReference>
<keyword evidence="3" id="KW-1185">Reference proteome</keyword>
<evidence type="ECO:0000313" key="2">
    <source>
        <dbReference type="EMBL" id="PQL21054.1"/>
    </source>
</evidence>
<evidence type="ECO:0000313" key="3">
    <source>
        <dbReference type="Proteomes" id="UP000237916"/>
    </source>
</evidence>
<organism evidence="2 3">
    <name type="scientific">Veillonella denticariosi JCM 15641</name>
    <dbReference type="NCBI Taxonomy" id="1298594"/>
    <lineage>
        <taxon>Bacteria</taxon>
        <taxon>Bacillati</taxon>
        <taxon>Bacillota</taxon>
        <taxon>Negativicutes</taxon>
        <taxon>Veillonellales</taxon>
        <taxon>Veillonellaceae</taxon>
        <taxon>Veillonella</taxon>
    </lineage>
</organism>
<dbReference type="Proteomes" id="UP000237916">
    <property type="component" value="Unassembled WGS sequence"/>
</dbReference>
<sequence length="151" mass="17309">MDEIRILLMDAGIPPYFADIGFWVTLLGVIWAALRGSFRAMVWFLEHTSIAEVKRQLDDHVGRKLSKQREYYDDRMTDAINSIGKLTESNQDILRQLVKLEERDDAIFHRLDALETTTQTLNAELMHIQLLNNIPIKRSITIPNDGGESLG</sequence>
<dbReference type="RefSeq" id="WP_054673960.1">
    <property type="nucleotide sequence ID" value="NZ_PPDB01000001.1"/>
</dbReference>
<keyword evidence="1" id="KW-0812">Transmembrane</keyword>
<accession>A0A2S7ZCR1</accession>
<keyword evidence="1" id="KW-1133">Transmembrane helix</keyword>
<protein>
    <submittedName>
        <fullName evidence="2">Uncharacterized protein</fullName>
    </submittedName>
</protein>
<evidence type="ECO:0000256" key="1">
    <source>
        <dbReference type="SAM" id="Phobius"/>
    </source>
</evidence>
<dbReference type="STRING" id="1298594.GCA_001312465_01244"/>
<name>A0A2S7ZCR1_9FIRM</name>
<proteinExistence type="predicted"/>